<evidence type="ECO:0000256" key="1">
    <source>
        <dbReference type="ARBA" id="ARBA00001938"/>
    </source>
</evidence>
<dbReference type="PROSITE" id="PS51826">
    <property type="entry name" value="PSBD"/>
    <property type="match status" value="1"/>
</dbReference>
<comment type="cofactor">
    <cofactor evidence="1 6">
        <name>(R)-lipoate</name>
        <dbReference type="ChEBI" id="CHEBI:83088"/>
    </cofactor>
</comment>
<proteinExistence type="inferred from homology"/>
<dbReference type="InterPro" id="IPR036625">
    <property type="entry name" value="E3-bd_dom_sf"/>
</dbReference>
<dbReference type="Gene3D" id="4.10.320.10">
    <property type="entry name" value="E3-binding domain"/>
    <property type="match status" value="1"/>
</dbReference>
<dbReference type="AlphaFoldDB" id="A0A1F6CBN7"/>
<evidence type="ECO:0000256" key="7">
    <source>
        <dbReference type="SAM" id="MobiDB-lite"/>
    </source>
</evidence>
<feature type="compositionally biased region" description="Pro residues" evidence="7">
    <location>
        <begin position="121"/>
        <end position="130"/>
    </location>
</feature>
<feature type="domain" description="Peripheral subunit-binding (PSBD)" evidence="9">
    <location>
        <begin position="162"/>
        <end position="199"/>
    </location>
</feature>
<keyword evidence="5 6" id="KW-0012">Acyltransferase</keyword>
<dbReference type="Proteomes" id="UP000178606">
    <property type="component" value="Unassembled WGS sequence"/>
</dbReference>
<comment type="caution">
    <text evidence="10">The sequence shown here is derived from an EMBL/GenBank/DDBJ whole genome shotgun (WGS) entry which is preliminary data.</text>
</comment>
<dbReference type="Pfam" id="PF00364">
    <property type="entry name" value="Biotin_lipoyl"/>
    <property type="match status" value="1"/>
</dbReference>
<organism evidence="10 11">
    <name type="scientific">Handelsmanbacteria sp. (strain RIFCSPLOWO2_12_FULL_64_10)</name>
    <dbReference type="NCBI Taxonomy" id="1817868"/>
    <lineage>
        <taxon>Bacteria</taxon>
        <taxon>Candidatus Handelsmaniibacteriota</taxon>
    </lineage>
</organism>
<feature type="domain" description="Lipoyl-binding" evidence="8">
    <location>
        <begin position="1"/>
        <end position="76"/>
    </location>
</feature>
<dbReference type="InterPro" id="IPR023213">
    <property type="entry name" value="CAT-like_dom_sf"/>
</dbReference>
<evidence type="ECO:0000313" key="10">
    <source>
        <dbReference type="EMBL" id="OGG46569.1"/>
    </source>
</evidence>
<name>A0A1F6CBN7_HANXR</name>
<dbReference type="InterPro" id="IPR000089">
    <property type="entry name" value="Biotin_lipoyl"/>
</dbReference>
<dbReference type="SUPFAM" id="SSF51230">
    <property type="entry name" value="Single hybrid motif"/>
    <property type="match status" value="1"/>
</dbReference>
<dbReference type="GO" id="GO:0005737">
    <property type="term" value="C:cytoplasm"/>
    <property type="evidence" value="ECO:0007669"/>
    <property type="project" value="TreeGrafter"/>
</dbReference>
<feature type="region of interest" description="Disordered" evidence="7">
    <location>
        <begin position="202"/>
        <end position="228"/>
    </location>
</feature>
<dbReference type="SUPFAM" id="SSF47005">
    <property type="entry name" value="Peripheral subunit-binding domain of 2-oxo acid dehydrogenase complex"/>
    <property type="match status" value="1"/>
</dbReference>
<dbReference type="InterPro" id="IPR050743">
    <property type="entry name" value="2-oxoacid_DH_E2_comp"/>
</dbReference>
<feature type="compositionally biased region" description="Basic and acidic residues" evidence="7">
    <location>
        <begin position="97"/>
        <end position="108"/>
    </location>
</feature>
<feature type="region of interest" description="Disordered" evidence="7">
    <location>
        <begin position="77"/>
        <end position="161"/>
    </location>
</feature>
<evidence type="ECO:0000256" key="6">
    <source>
        <dbReference type="RuleBase" id="RU003423"/>
    </source>
</evidence>
<protein>
    <recommendedName>
        <fullName evidence="6">Dihydrolipoamide acetyltransferase component of pyruvate dehydrogenase complex</fullName>
        <ecNumber evidence="6">2.3.1.-</ecNumber>
    </recommendedName>
</protein>
<dbReference type="PANTHER" id="PTHR43178">
    <property type="entry name" value="DIHYDROLIPOAMIDE ACETYLTRANSFERASE COMPONENT OF PYRUVATE DEHYDROGENASE COMPLEX"/>
    <property type="match status" value="1"/>
</dbReference>
<dbReference type="InterPro" id="IPR004167">
    <property type="entry name" value="PSBD"/>
</dbReference>
<evidence type="ECO:0000259" key="9">
    <source>
        <dbReference type="PROSITE" id="PS51826"/>
    </source>
</evidence>
<evidence type="ECO:0000256" key="4">
    <source>
        <dbReference type="ARBA" id="ARBA00022823"/>
    </source>
</evidence>
<dbReference type="GO" id="GO:0031405">
    <property type="term" value="F:lipoic acid binding"/>
    <property type="evidence" value="ECO:0007669"/>
    <property type="project" value="TreeGrafter"/>
</dbReference>
<keyword evidence="4 6" id="KW-0450">Lipoyl</keyword>
<dbReference type="PANTHER" id="PTHR43178:SF5">
    <property type="entry name" value="LIPOAMIDE ACYLTRANSFERASE COMPONENT OF BRANCHED-CHAIN ALPHA-KETO ACID DEHYDROGENASE COMPLEX, MITOCHONDRIAL"/>
    <property type="match status" value="1"/>
</dbReference>
<dbReference type="Pfam" id="PF00198">
    <property type="entry name" value="2-oxoacid_dh"/>
    <property type="match status" value="1"/>
</dbReference>
<evidence type="ECO:0000313" key="11">
    <source>
        <dbReference type="Proteomes" id="UP000178606"/>
    </source>
</evidence>
<dbReference type="Gene3D" id="2.40.50.100">
    <property type="match status" value="1"/>
</dbReference>
<dbReference type="Gene3D" id="3.30.559.10">
    <property type="entry name" value="Chloramphenicol acetyltransferase-like domain"/>
    <property type="match status" value="1"/>
</dbReference>
<dbReference type="CDD" id="cd06849">
    <property type="entry name" value="lipoyl_domain"/>
    <property type="match status" value="1"/>
</dbReference>
<comment type="similarity">
    <text evidence="2 6">Belongs to the 2-oxoacid dehydrogenase family.</text>
</comment>
<keyword evidence="3 6" id="KW-0808">Transferase</keyword>
<evidence type="ECO:0000256" key="5">
    <source>
        <dbReference type="ARBA" id="ARBA00023315"/>
    </source>
</evidence>
<accession>A0A1F6CBN7</accession>
<reference evidence="10 11" key="1">
    <citation type="journal article" date="2016" name="Nat. Commun.">
        <title>Thousands of microbial genomes shed light on interconnected biogeochemical processes in an aquifer system.</title>
        <authorList>
            <person name="Anantharaman K."/>
            <person name="Brown C.T."/>
            <person name="Hug L.A."/>
            <person name="Sharon I."/>
            <person name="Castelle C.J."/>
            <person name="Probst A.J."/>
            <person name="Thomas B.C."/>
            <person name="Singh A."/>
            <person name="Wilkins M.J."/>
            <person name="Karaoz U."/>
            <person name="Brodie E.L."/>
            <person name="Williams K.H."/>
            <person name="Hubbard S.S."/>
            <person name="Banfield J.F."/>
        </authorList>
    </citation>
    <scope>NUCLEOTIDE SEQUENCE [LARGE SCALE GENOMIC DNA]</scope>
    <source>
        <strain evidence="11">RIFCSPLOWO2_12_FULL_64_10</strain>
    </source>
</reference>
<sequence>MFHFKLPDLGEGIAEAEVVQWLVREGDAVREDQPIAEVTTDKALLEISSPRAGRVHRLCGKEGDVIPVGQILIEIDDGVAPGEPPTGSDAGPAETAPDERAEGRKAEEGPPVAPAPTASAPLPPAPPLAPEGPVEKRRRPHLPPRPQARPMAAPLPSRKPVDAVPAVRELAKQLGLDLSRVPGTGPEGRVMRRDVEAFYEQMQKGGPAPAPASPEAPPPPDEPDWTRRPLRGIRRQIAERMVRAKTLIPHYTYVEEVDVTALENRRRAFAESTGQERVSPLAFIAHATLRALPRYPQMNACLDEQTGEVIYKGNIHLGIAVATEEGLLVPVIRDAAGRDVAELAALIRDLADRARSRRLDPSELRGSTFTITSLGRLGGILATPIINYPASAILGVHAIRTLPRYVDGQVAPREIVNLSISLDHRVVDGLEGARFIQDVKEILEQADFPEFK</sequence>
<dbReference type="Pfam" id="PF02817">
    <property type="entry name" value="E3_binding"/>
    <property type="match status" value="1"/>
</dbReference>
<dbReference type="FunFam" id="3.30.559.10:FF:000007">
    <property type="entry name" value="Dihydrolipoamide acetyltransferase component of pyruvate dehydrogenase complex"/>
    <property type="match status" value="1"/>
</dbReference>
<evidence type="ECO:0000256" key="2">
    <source>
        <dbReference type="ARBA" id="ARBA00007317"/>
    </source>
</evidence>
<dbReference type="EC" id="2.3.1.-" evidence="6"/>
<dbReference type="PROSITE" id="PS50968">
    <property type="entry name" value="BIOTINYL_LIPOYL"/>
    <property type="match status" value="1"/>
</dbReference>
<gene>
    <name evidence="10" type="ORF">A3F84_18030</name>
</gene>
<dbReference type="InterPro" id="IPR011053">
    <property type="entry name" value="Single_hybrid_motif"/>
</dbReference>
<evidence type="ECO:0000256" key="3">
    <source>
        <dbReference type="ARBA" id="ARBA00022679"/>
    </source>
</evidence>
<dbReference type="EMBL" id="MFKF01000301">
    <property type="protein sequence ID" value="OGG46569.1"/>
    <property type="molecule type" value="Genomic_DNA"/>
</dbReference>
<dbReference type="InterPro" id="IPR001078">
    <property type="entry name" value="2-oxoacid_DH_actylTfrase"/>
</dbReference>
<evidence type="ECO:0000259" key="8">
    <source>
        <dbReference type="PROSITE" id="PS50968"/>
    </source>
</evidence>
<feature type="compositionally biased region" description="Pro residues" evidence="7">
    <location>
        <begin position="208"/>
        <end position="220"/>
    </location>
</feature>
<dbReference type="GO" id="GO:0016407">
    <property type="term" value="F:acetyltransferase activity"/>
    <property type="evidence" value="ECO:0007669"/>
    <property type="project" value="TreeGrafter"/>
</dbReference>
<dbReference type="SUPFAM" id="SSF52777">
    <property type="entry name" value="CoA-dependent acyltransferases"/>
    <property type="match status" value="1"/>
</dbReference>